<feature type="transmembrane region" description="Helical" evidence="18">
    <location>
        <begin position="216"/>
        <end position="239"/>
    </location>
</feature>
<keyword evidence="6 18" id="KW-0812">Transmembrane</keyword>
<comment type="catalytic activity">
    <reaction evidence="16 18">
        <text>[protein]-dithiol + NAD(+) = [protein]-disulfide + NADH + H(+)</text>
        <dbReference type="Rhea" id="RHEA:18749"/>
        <dbReference type="Rhea" id="RHEA-COMP:10593"/>
        <dbReference type="Rhea" id="RHEA-COMP:10594"/>
        <dbReference type="ChEBI" id="CHEBI:15378"/>
        <dbReference type="ChEBI" id="CHEBI:29950"/>
        <dbReference type="ChEBI" id="CHEBI:50058"/>
        <dbReference type="ChEBI" id="CHEBI:57540"/>
        <dbReference type="ChEBI" id="CHEBI:57945"/>
        <dbReference type="EC" id="1.8.1.8"/>
    </reaction>
</comment>
<keyword evidence="4 18" id="KW-1003">Cell membrane</keyword>
<feature type="transmembrane region" description="Helical" evidence="18">
    <location>
        <begin position="260"/>
        <end position="282"/>
    </location>
</feature>
<dbReference type="GO" id="GO:0047134">
    <property type="term" value="F:protein-disulfide reductase [NAD(P)H] activity"/>
    <property type="evidence" value="ECO:0007669"/>
    <property type="project" value="UniProtKB-UniRule"/>
</dbReference>
<keyword evidence="9 18" id="KW-0249">Electron transport</keyword>
<evidence type="ECO:0000256" key="3">
    <source>
        <dbReference type="ARBA" id="ARBA00022448"/>
    </source>
</evidence>
<dbReference type="InterPro" id="IPR022910">
    <property type="entry name" value="Thiol_diS_interchange_DbsD"/>
</dbReference>
<evidence type="ECO:0000256" key="7">
    <source>
        <dbReference type="ARBA" id="ARBA00022729"/>
    </source>
</evidence>
<evidence type="ECO:0000256" key="6">
    <source>
        <dbReference type="ARBA" id="ARBA00022692"/>
    </source>
</evidence>
<evidence type="ECO:0000256" key="4">
    <source>
        <dbReference type="ARBA" id="ARBA00022475"/>
    </source>
</evidence>
<evidence type="ECO:0000256" key="13">
    <source>
        <dbReference type="ARBA" id="ARBA00023136"/>
    </source>
</evidence>
<dbReference type="NCBIfam" id="NF001419">
    <property type="entry name" value="PRK00293.1"/>
    <property type="match status" value="1"/>
</dbReference>
<accession>A0A2A5T6U9</accession>
<keyword evidence="3 18" id="KW-0813">Transport</keyword>
<keyword evidence="15 18" id="KW-0676">Redox-active center</keyword>
<evidence type="ECO:0000256" key="5">
    <source>
        <dbReference type="ARBA" id="ARBA00022519"/>
    </source>
</evidence>
<evidence type="ECO:0000256" key="9">
    <source>
        <dbReference type="ARBA" id="ARBA00022982"/>
    </source>
</evidence>
<keyword evidence="11 18" id="KW-0560">Oxidoreductase</keyword>
<dbReference type="SUPFAM" id="SSF52833">
    <property type="entry name" value="Thioredoxin-like"/>
    <property type="match status" value="1"/>
</dbReference>
<evidence type="ECO:0000256" key="18">
    <source>
        <dbReference type="HAMAP-Rule" id="MF_00399"/>
    </source>
</evidence>
<feature type="transmembrane region" description="Helical" evidence="18">
    <location>
        <begin position="339"/>
        <end position="368"/>
    </location>
</feature>
<keyword evidence="13 18" id="KW-0472">Membrane</keyword>
<dbReference type="SUPFAM" id="SSF74863">
    <property type="entry name" value="Thiol:disulfide interchange protein DsbD, N-terminal domain (DsbD-alpha)"/>
    <property type="match status" value="1"/>
</dbReference>
<dbReference type="PROSITE" id="PS51352">
    <property type="entry name" value="THIOREDOXIN_2"/>
    <property type="match status" value="1"/>
</dbReference>
<comment type="function">
    <text evidence="18">Required to facilitate the formation of correct disulfide bonds in some periplasmic proteins and for the assembly of the periplasmic c-type cytochromes. Acts by transferring electrons from cytoplasmic thioredoxin to the periplasm. This transfer involves a cascade of disulfide bond formation and reduction steps.</text>
</comment>
<dbReference type="GO" id="GO:0009055">
    <property type="term" value="F:electron transfer activity"/>
    <property type="evidence" value="ECO:0007669"/>
    <property type="project" value="UniProtKB-UniRule"/>
</dbReference>
<dbReference type="InterPro" id="IPR036929">
    <property type="entry name" value="DsbDN_sf"/>
</dbReference>
<evidence type="ECO:0000256" key="14">
    <source>
        <dbReference type="ARBA" id="ARBA00023157"/>
    </source>
</evidence>
<feature type="transmembrane region" description="Helical" evidence="18">
    <location>
        <begin position="380"/>
        <end position="402"/>
    </location>
</feature>
<reference evidence="21" key="1">
    <citation type="submission" date="2017-04" db="EMBL/GenBank/DDBJ databases">
        <title>Genome evolution of the luminous symbionts of deep sea anglerfish.</title>
        <authorList>
            <person name="Hendry T.A."/>
        </authorList>
    </citation>
    <scope>NUCLEOTIDE SEQUENCE [LARGE SCALE GENOMIC DNA]</scope>
</reference>
<evidence type="ECO:0000256" key="10">
    <source>
        <dbReference type="ARBA" id="ARBA00022989"/>
    </source>
</evidence>
<dbReference type="Pfam" id="PF02683">
    <property type="entry name" value="DsbD_TM"/>
    <property type="match status" value="1"/>
</dbReference>
<keyword evidence="8 18" id="KW-0201">Cytochrome c-type biogenesis</keyword>
<dbReference type="CDD" id="cd02953">
    <property type="entry name" value="DsbDgamma"/>
    <property type="match status" value="1"/>
</dbReference>
<evidence type="ECO:0000256" key="11">
    <source>
        <dbReference type="ARBA" id="ARBA00023002"/>
    </source>
</evidence>
<dbReference type="PANTHER" id="PTHR32234:SF0">
    <property type="entry name" value="THIOL:DISULFIDE INTERCHANGE PROTEIN DSBD"/>
    <property type="match status" value="1"/>
</dbReference>
<dbReference type="Gene3D" id="2.60.40.1250">
    <property type="entry name" value="Thiol:disulfide interchange protein DsbD, N-terminal domain"/>
    <property type="match status" value="1"/>
</dbReference>
<dbReference type="EC" id="1.8.1.8" evidence="18"/>
<comment type="caution">
    <text evidence="20">The sequence shown here is derived from an EMBL/GenBank/DDBJ whole genome shotgun (WGS) entry which is preliminary data.</text>
</comment>
<protein>
    <recommendedName>
        <fullName evidence="18">Thiol:disulfide interchange protein DsbD</fullName>
        <ecNumber evidence="18">1.8.1.8</ecNumber>
    </recommendedName>
    <alternativeName>
        <fullName evidence="18">Protein-disulfide reductase</fullName>
        <shortName evidence="18">Disulfide reductase</shortName>
    </alternativeName>
</protein>
<dbReference type="InterPro" id="IPR013766">
    <property type="entry name" value="Thioredoxin_domain"/>
</dbReference>
<name>A0A2A5T6U9_9GAMM</name>
<feature type="disulfide bond" description="Redox-active" evidence="18">
    <location>
        <begin position="156"/>
        <end position="162"/>
    </location>
</feature>
<comment type="similarity">
    <text evidence="2 18">Belongs to the thioredoxin family. DsbD subfamily.</text>
</comment>
<organism evidence="20 21">
    <name type="scientific">Candidatus Enterovibrio escicola</name>
    <dbReference type="NCBI Taxonomy" id="1927127"/>
    <lineage>
        <taxon>Bacteria</taxon>
        <taxon>Pseudomonadati</taxon>
        <taxon>Pseudomonadota</taxon>
        <taxon>Gammaproteobacteria</taxon>
        <taxon>Vibrionales</taxon>
        <taxon>Vibrionaceae</taxon>
        <taxon>Enterovibrio</taxon>
    </lineage>
</organism>
<dbReference type="AlphaFoldDB" id="A0A2A5T6U9"/>
<dbReference type="InterPro" id="IPR003834">
    <property type="entry name" value="Cyt_c_assmbl_TM_dom"/>
</dbReference>
<feature type="transmembrane region" description="Helical" evidence="18">
    <location>
        <begin position="438"/>
        <end position="455"/>
    </location>
</feature>
<keyword evidence="21" id="KW-1185">Reference proteome</keyword>
<evidence type="ECO:0000256" key="1">
    <source>
        <dbReference type="ARBA" id="ARBA00004429"/>
    </source>
</evidence>
<dbReference type="InterPro" id="IPR036249">
    <property type="entry name" value="Thioredoxin-like_sf"/>
</dbReference>
<keyword evidence="12 18" id="KW-0520">NAD</keyword>
<dbReference type="GO" id="GO:0045454">
    <property type="term" value="P:cell redox homeostasis"/>
    <property type="evidence" value="ECO:0007669"/>
    <property type="project" value="TreeGrafter"/>
</dbReference>
<dbReference type="Pfam" id="PF13899">
    <property type="entry name" value="Thioredoxin_7"/>
    <property type="match status" value="1"/>
</dbReference>
<gene>
    <name evidence="18" type="primary">dsbD</name>
    <name evidence="20" type="ORF">BTN49_0829</name>
</gene>
<dbReference type="PANTHER" id="PTHR32234">
    <property type="entry name" value="THIOL:DISULFIDE INTERCHANGE PROTEIN DSBD"/>
    <property type="match status" value="1"/>
</dbReference>
<keyword evidence="5 18" id="KW-0997">Cell inner membrane</keyword>
<dbReference type="InterPro" id="IPR035671">
    <property type="entry name" value="DsbD_gamma"/>
</dbReference>
<proteinExistence type="inferred from homology"/>
<evidence type="ECO:0000256" key="12">
    <source>
        <dbReference type="ARBA" id="ARBA00023027"/>
    </source>
</evidence>
<comment type="catalytic activity">
    <reaction evidence="17 18">
        <text>[protein]-dithiol + NADP(+) = [protein]-disulfide + NADPH + H(+)</text>
        <dbReference type="Rhea" id="RHEA:18753"/>
        <dbReference type="Rhea" id="RHEA-COMP:10593"/>
        <dbReference type="Rhea" id="RHEA-COMP:10594"/>
        <dbReference type="ChEBI" id="CHEBI:15378"/>
        <dbReference type="ChEBI" id="CHEBI:29950"/>
        <dbReference type="ChEBI" id="CHEBI:50058"/>
        <dbReference type="ChEBI" id="CHEBI:57783"/>
        <dbReference type="ChEBI" id="CHEBI:58349"/>
        <dbReference type="EC" id="1.8.1.8"/>
    </reaction>
</comment>
<dbReference type="Pfam" id="PF11412">
    <property type="entry name" value="DsbD_N"/>
    <property type="match status" value="1"/>
</dbReference>
<keyword evidence="7" id="KW-0732">Signal</keyword>
<evidence type="ECO:0000313" key="21">
    <source>
        <dbReference type="Proteomes" id="UP000219020"/>
    </source>
</evidence>
<evidence type="ECO:0000256" key="2">
    <source>
        <dbReference type="ARBA" id="ARBA00007241"/>
    </source>
</evidence>
<evidence type="ECO:0000256" key="8">
    <source>
        <dbReference type="ARBA" id="ARBA00022748"/>
    </source>
</evidence>
<dbReference type="EMBL" id="NBYY01000009">
    <property type="protein sequence ID" value="PCS23858.1"/>
    <property type="molecule type" value="Genomic_DNA"/>
</dbReference>
<feature type="transmembrane region" description="Helical" evidence="18">
    <location>
        <begin position="414"/>
        <end position="432"/>
    </location>
</feature>
<dbReference type="Gene3D" id="3.40.30.10">
    <property type="entry name" value="Glutaredoxin"/>
    <property type="match status" value="1"/>
</dbReference>
<sequence length="625" mass="69884">MSFSSLNNKFNFKVLPIMMKIMSTSSFRLFTFFTLALFSVLHVHAKFTLFNSPTFSIKNVPTFVTVDQAYPFSFSQQGDRVYLDWQVTPGYYLYQNRIEIIASDDAKIGALEMRQGQLYEDEFFGKMRLYKKKLTVTVPIISATNNSTLSVTYQGCAETGFCYPSKRVDVPLITRDADSLIATAIPSVTSASMSLVSKISDLVSQQVNVGNLADNWWQPLLFLGFGLGLSFTPCVLPMYPTLAGIVLGCGKKTHRQTFSLSMWYVQGMALTYTLLGLVVTFAGMQFQVAFQHPYVLVGISTTFILLAMSMFGLFTLHLPSFLQIKLSQLSNQQSIGSNLGIFTMGAISGLIYSPCTTAPLSGALLYIAQSSDLLTGTVTLYSLAIGMGIPLIITTMFGNKLLPKSGDWMDKVKTFFGFVLLMVPLLMFERLLSKESNILLWSGWLFAVLSWLYHVSRGLKPSKLASTCAILAIIGFNICTAYTYNKLFSKSEIDISTRGVDFIRIQSIDDLNRELASAKQAGKPVMLDFYADWCISCKKFEKYTFQNNWVVTKLKYFDFVLLQSDVTENRPQDIKLLMYLNVNGLPSLDFWDVAGNALPRARLTGFVDASSFLLHLNQNNLMEAE</sequence>
<dbReference type="GO" id="GO:0005886">
    <property type="term" value="C:plasma membrane"/>
    <property type="evidence" value="ECO:0007669"/>
    <property type="project" value="UniProtKB-SubCell"/>
</dbReference>
<feature type="transmembrane region" description="Helical" evidence="18">
    <location>
        <begin position="294"/>
        <end position="318"/>
    </location>
</feature>
<dbReference type="HAMAP" id="MF_00399">
    <property type="entry name" value="DbsD"/>
    <property type="match status" value="1"/>
</dbReference>
<comment type="subcellular location">
    <subcellularLocation>
        <location evidence="1 18">Cell inner membrane</location>
        <topology evidence="1 18">Multi-pass membrane protein</topology>
    </subcellularLocation>
</comment>
<dbReference type="InterPro" id="IPR028250">
    <property type="entry name" value="DsbDN"/>
</dbReference>
<feature type="domain" description="Thioredoxin" evidence="19">
    <location>
        <begin position="486"/>
        <end position="621"/>
    </location>
</feature>
<keyword evidence="10 18" id="KW-1133">Transmembrane helix</keyword>
<dbReference type="Proteomes" id="UP000219020">
    <property type="component" value="Unassembled WGS sequence"/>
</dbReference>
<comment type="caution">
    <text evidence="18">Lacks conserved residue(s) required for the propagation of feature annotation.</text>
</comment>
<evidence type="ECO:0000256" key="16">
    <source>
        <dbReference type="ARBA" id="ARBA00047388"/>
    </source>
</evidence>
<evidence type="ECO:0000256" key="17">
    <source>
        <dbReference type="ARBA" id="ARBA00047804"/>
    </source>
</evidence>
<feature type="disulfide bond" description="Redox-active" evidence="18">
    <location>
        <begin position="534"/>
        <end position="537"/>
    </location>
</feature>
<feature type="transmembrane region" description="Helical" evidence="18">
    <location>
        <begin position="464"/>
        <end position="484"/>
    </location>
</feature>
<keyword evidence="14 18" id="KW-1015">Disulfide bond</keyword>
<evidence type="ECO:0000256" key="15">
    <source>
        <dbReference type="ARBA" id="ARBA00023284"/>
    </source>
</evidence>
<dbReference type="GO" id="GO:0017004">
    <property type="term" value="P:cytochrome complex assembly"/>
    <property type="evidence" value="ECO:0007669"/>
    <property type="project" value="UniProtKB-UniRule"/>
</dbReference>
<evidence type="ECO:0000259" key="19">
    <source>
        <dbReference type="PROSITE" id="PS51352"/>
    </source>
</evidence>
<evidence type="ECO:0000313" key="20">
    <source>
        <dbReference type="EMBL" id="PCS23858.1"/>
    </source>
</evidence>